<reference evidence="3 4" key="1">
    <citation type="journal article" date="2019" name="Nat. Ecol. Evol.">
        <title>Megaphylogeny resolves global patterns of mushroom evolution.</title>
        <authorList>
            <person name="Varga T."/>
            <person name="Krizsan K."/>
            <person name="Foldi C."/>
            <person name="Dima B."/>
            <person name="Sanchez-Garcia M."/>
            <person name="Sanchez-Ramirez S."/>
            <person name="Szollosi G.J."/>
            <person name="Szarkandi J.G."/>
            <person name="Papp V."/>
            <person name="Albert L."/>
            <person name="Andreopoulos W."/>
            <person name="Angelini C."/>
            <person name="Antonin V."/>
            <person name="Barry K.W."/>
            <person name="Bougher N.L."/>
            <person name="Buchanan P."/>
            <person name="Buyck B."/>
            <person name="Bense V."/>
            <person name="Catcheside P."/>
            <person name="Chovatia M."/>
            <person name="Cooper J."/>
            <person name="Damon W."/>
            <person name="Desjardin D."/>
            <person name="Finy P."/>
            <person name="Geml J."/>
            <person name="Haridas S."/>
            <person name="Hughes K."/>
            <person name="Justo A."/>
            <person name="Karasinski D."/>
            <person name="Kautmanova I."/>
            <person name="Kiss B."/>
            <person name="Kocsube S."/>
            <person name="Kotiranta H."/>
            <person name="LaButti K.M."/>
            <person name="Lechner B.E."/>
            <person name="Liimatainen K."/>
            <person name="Lipzen A."/>
            <person name="Lukacs Z."/>
            <person name="Mihaltcheva S."/>
            <person name="Morgado L.N."/>
            <person name="Niskanen T."/>
            <person name="Noordeloos M.E."/>
            <person name="Ohm R.A."/>
            <person name="Ortiz-Santana B."/>
            <person name="Ovrebo C."/>
            <person name="Racz N."/>
            <person name="Riley R."/>
            <person name="Savchenko A."/>
            <person name="Shiryaev A."/>
            <person name="Soop K."/>
            <person name="Spirin V."/>
            <person name="Szebenyi C."/>
            <person name="Tomsovsky M."/>
            <person name="Tulloss R.E."/>
            <person name="Uehling J."/>
            <person name="Grigoriev I.V."/>
            <person name="Vagvolgyi C."/>
            <person name="Papp T."/>
            <person name="Martin F.M."/>
            <person name="Miettinen O."/>
            <person name="Hibbett D.S."/>
            <person name="Nagy L.G."/>
        </authorList>
    </citation>
    <scope>NUCLEOTIDE SEQUENCE [LARGE SCALE GENOMIC DNA]</scope>
    <source>
        <strain evidence="3 4">CBS 121175</strain>
    </source>
</reference>
<keyword evidence="2" id="KW-0812">Transmembrane</keyword>
<dbReference type="Proteomes" id="UP000307440">
    <property type="component" value="Unassembled WGS sequence"/>
</dbReference>
<keyword evidence="2" id="KW-1133">Transmembrane helix</keyword>
<evidence type="ECO:0000256" key="1">
    <source>
        <dbReference type="SAM" id="MobiDB-lite"/>
    </source>
</evidence>
<feature type="compositionally biased region" description="Polar residues" evidence="1">
    <location>
        <begin position="192"/>
        <end position="208"/>
    </location>
</feature>
<accession>A0A5C3KHJ3</accession>
<proteinExistence type="predicted"/>
<sequence length="208" mass="21604">MSDGSPRVNSAGIIAGGILGVITVITLALLLSCCHGRIFLKKKAVNILPVPVTTPRLRTAPDTSNRDPLPPYQGPQRGDQDIELGPVPSPPPDDISKRVGAAQAILAELEALTAVAPTGGYPPGSPQHAKIDSLRAAVATLMIPTLSPSHPPTVRVPDNSIPTTESPNPPVSTTSTPVRRETLPPSYEVATPATSSTQQIEEGVRASS</sequence>
<feature type="transmembrane region" description="Helical" evidence="2">
    <location>
        <begin position="12"/>
        <end position="33"/>
    </location>
</feature>
<dbReference type="EMBL" id="ML210353">
    <property type="protein sequence ID" value="TFK19213.1"/>
    <property type="molecule type" value="Genomic_DNA"/>
</dbReference>
<feature type="region of interest" description="Disordered" evidence="1">
    <location>
        <begin position="148"/>
        <end position="208"/>
    </location>
</feature>
<feature type="region of interest" description="Disordered" evidence="1">
    <location>
        <begin position="54"/>
        <end position="96"/>
    </location>
</feature>
<keyword evidence="4" id="KW-1185">Reference proteome</keyword>
<keyword evidence="2" id="KW-0472">Membrane</keyword>
<dbReference type="AlphaFoldDB" id="A0A5C3KHJ3"/>
<evidence type="ECO:0000256" key="2">
    <source>
        <dbReference type="SAM" id="Phobius"/>
    </source>
</evidence>
<organism evidence="3 4">
    <name type="scientific">Coprinopsis marcescibilis</name>
    <name type="common">Agaric fungus</name>
    <name type="synonym">Psathyrella marcescibilis</name>
    <dbReference type="NCBI Taxonomy" id="230819"/>
    <lineage>
        <taxon>Eukaryota</taxon>
        <taxon>Fungi</taxon>
        <taxon>Dikarya</taxon>
        <taxon>Basidiomycota</taxon>
        <taxon>Agaricomycotina</taxon>
        <taxon>Agaricomycetes</taxon>
        <taxon>Agaricomycetidae</taxon>
        <taxon>Agaricales</taxon>
        <taxon>Agaricineae</taxon>
        <taxon>Psathyrellaceae</taxon>
        <taxon>Coprinopsis</taxon>
    </lineage>
</organism>
<gene>
    <name evidence="3" type="ORF">FA15DRAFT_760180</name>
</gene>
<evidence type="ECO:0000313" key="3">
    <source>
        <dbReference type="EMBL" id="TFK19213.1"/>
    </source>
</evidence>
<evidence type="ECO:0000313" key="4">
    <source>
        <dbReference type="Proteomes" id="UP000307440"/>
    </source>
</evidence>
<protein>
    <submittedName>
        <fullName evidence="3">Uncharacterized protein</fullName>
    </submittedName>
</protein>
<dbReference type="PROSITE" id="PS51257">
    <property type="entry name" value="PROKAR_LIPOPROTEIN"/>
    <property type="match status" value="1"/>
</dbReference>
<name>A0A5C3KHJ3_COPMA</name>
<feature type="compositionally biased region" description="Low complexity" evidence="1">
    <location>
        <begin position="162"/>
        <end position="177"/>
    </location>
</feature>